<keyword evidence="2" id="KW-1185">Reference proteome</keyword>
<organism evidence="1 2">
    <name type="scientific">Postechiella marina</name>
    <dbReference type="NCBI Taxonomy" id="943941"/>
    <lineage>
        <taxon>Bacteria</taxon>
        <taxon>Pseudomonadati</taxon>
        <taxon>Bacteroidota</taxon>
        <taxon>Flavobacteriia</taxon>
        <taxon>Flavobacteriales</taxon>
        <taxon>Flavobacteriaceae</taxon>
        <taxon>Postechiella</taxon>
    </lineage>
</organism>
<gene>
    <name evidence="1" type="ORF">GCM10022291_18340</name>
</gene>
<protein>
    <submittedName>
        <fullName evidence="1">Uncharacterized protein</fullName>
    </submittedName>
</protein>
<proteinExistence type="predicted"/>
<sequence>MKKNCKHCNEIFNARRRNHLYCSPSCKTLASYKRNNYKYAPGHYQKRPIAIKETGTALTTKKTETAITELEKKIKKIDNVNMPSISNAALGTMAAEVAISGVKRLFAPNTLPATKEDIESLKNEINAIKALIQRKAH</sequence>
<name>A0ABP8C8R1_9FLAO</name>
<reference evidence="2" key="1">
    <citation type="journal article" date="2019" name="Int. J. Syst. Evol. Microbiol.">
        <title>The Global Catalogue of Microorganisms (GCM) 10K type strain sequencing project: providing services to taxonomists for standard genome sequencing and annotation.</title>
        <authorList>
            <consortium name="The Broad Institute Genomics Platform"/>
            <consortium name="The Broad Institute Genome Sequencing Center for Infectious Disease"/>
            <person name="Wu L."/>
            <person name="Ma J."/>
        </authorList>
    </citation>
    <scope>NUCLEOTIDE SEQUENCE [LARGE SCALE GENOMIC DNA]</scope>
    <source>
        <strain evidence="2">JCM 17630</strain>
    </source>
</reference>
<accession>A0ABP8C8R1</accession>
<dbReference type="Proteomes" id="UP001501496">
    <property type="component" value="Unassembled WGS sequence"/>
</dbReference>
<dbReference type="RefSeq" id="WP_344787884.1">
    <property type="nucleotide sequence ID" value="NZ_BAABCA010000003.1"/>
</dbReference>
<comment type="caution">
    <text evidence="1">The sequence shown here is derived from an EMBL/GenBank/DDBJ whole genome shotgun (WGS) entry which is preliminary data.</text>
</comment>
<evidence type="ECO:0000313" key="1">
    <source>
        <dbReference type="EMBL" id="GAA4235710.1"/>
    </source>
</evidence>
<dbReference type="EMBL" id="BAABCA010000003">
    <property type="protein sequence ID" value="GAA4235710.1"/>
    <property type="molecule type" value="Genomic_DNA"/>
</dbReference>
<evidence type="ECO:0000313" key="2">
    <source>
        <dbReference type="Proteomes" id="UP001501496"/>
    </source>
</evidence>